<dbReference type="HAMAP" id="MF_01184">
    <property type="entry name" value="XPRTase"/>
    <property type="match status" value="1"/>
</dbReference>
<evidence type="ECO:0000256" key="5">
    <source>
        <dbReference type="HAMAP-Rule" id="MF_01184"/>
    </source>
</evidence>
<dbReference type="GO" id="GO:0000310">
    <property type="term" value="F:xanthine phosphoribosyltransferase activity"/>
    <property type="evidence" value="ECO:0007669"/>
    <property type="project" value="UniProtKB-EC"/>
</dbReference>
<evidence type="ECO:0000256" key="1">
    <source>
        <dbReference type="ARBA" id="ARBA00022490"/>
    </source>
</evidence>
<keyword evidence="8" id="KW-1185">Reference proteome</keyword>
<dbReference type="SUPFAM" id="SSF53271">
    <property type="entry name" value="PRTase-like"/>
    <property type="match status" value="1"/>
</dbReference>
<dbReference type="InterPro" id="IPR050118">
    <property type="entry name" value="Pur/Pyrimidine_PRTase"/>
</dbReference>
<keyword evidence="4 5" id="KW-0660">Purine salvage</keyword>
<dbReference type="NCBIfam" id="NF006671">
    <property type="entry name" value="PRK09219.1"/>
    <property type="match status" value="1"/>
</dbReference>
<feature type="binding site" evidence="5">
    <location>
        <begin position="128"/>
        <end position="132"/>
    </location>
    <ligand>
        <name>5-phospho-alpha-D-ribose 1-diphosphate</name>
        <dbReference type="ChEBI" id="CHEBI:58017"/>
    </ligand>
</feature>
<dbReference type="InterPro" id="IPR029057">
    <property type="entry name" value="PRTase-like"/>
</dbReference>
<keyword evidence="1 5" id="KW-0963">Cytoplasm</keyword>
<organism evidence="7 8">
    <name type="scientific">Facklamia lactis</name>
    <dbReference type="NCBI Taxonomy" id="2749967"/>
    <lineage>
        <taxon>Bacteria</taxon>
        <taxon>Bacillati</taxon>
        <taxon>Bacillota</taxon>
        <taxon>Bacilli</taxon>
        <taxon>Lactobacillales</taxon>
        <taxon>Aerococcaceae</taxon>
        <taxon>Facklamia</taxon>
    </lineage>
</organism>
<evidence type="ECO:0000256" key="6">
    <source>
        <dbReference type="NCBIfam" id="TIGR01744"/>
    </source>
</evidence>
<feature type="binding site" evidence="5">
    <location>
        <position position="20"/>
    </location>
    <ligand>
        <name>xanthine</name>
        <dbReference type="ChEBI" id="CHEBI:17712"/>
    </ligand>
</feature>
<comment type="subunit">
    <text evidence="5">Homodimer.</text>
</comment>
<comment type="subcellular location">
    <subcellularLocation>
        <location evidence="5">Cytoplasm</location>
    </subcellularLocation>
</comment>
<dbReference type="NCBIfam" id="TIGR01744">
    <property type="entry name" value="XPRTase"/>
    <property type="match status" value="1"/>
</dbReference>
<reference evidence="7 8" key="1">
    <citation type="submission" date="2020-07" db="EMBL/GenBank/DDBJ databases">
        <title>Facklamia lactis sp. nov., isolated from raw milk.</title>
        <authorList>
            <person name="Doll E.V."/>
            <person name="Huptas C."/>
            <person name="Staib L."/>
            <person name="Wenning M."/>
            <person name="Scherer S."/>
        </authorList>
    </citation>
    <scope>NUCLEOTIDE SEQUENCE [LARGE SCALE GENOMIC DNA]</scope>
    <source>
        <strain evidence="7 8">DSM 111018</strain>
    </source>
</reference>
<dbReference type="PANTHER" id="PTHR43864:SF1">
    <property type="entry name" value="XANTHINE PHOSPHORIBOSYLTRANSFERASE"/>
    <property type="match status" value="1"/>
</dbReference>
<feature type="binding site" evidence="5">
    <location>
        <position position="156"/>
    </location>
    <ligand>
        <name>xanthine</name>
        <dbReference type="ChEBI" id="CHEBI:17712"/>
    </ligand>
</feature>
<dbReference type="InterPro" id="IPR000836">
    <property type="entry name" value="PRTase_dom"/>
</dbReference>
<sequence length="191" mass="21442">MKLLEERILQDGRILPGNILKVDSFLNHQIDPDLFMAMGQDFYDHFKDKEITKILTLEVSGIGIAFAAATYFKVPVLFAKKSLSLTLTEDVYASKVTSYTKKKTFDIRVQKNFLSDQDKVLIIDDFLAMGEALGGLIDLCQQANAQVQGIGIAIEKSFQPGGNKYRELGYDVYSQAMIEKLEDGKVTFVKQ</sequence>
<feature type="binding site" evidence="5">
    <location>
        <position position="27"/>
    </location>
    <ligand>
        <name>xanthine</name>
        <dbReference type="ChEBI" id="CHEBI:17712"/>
    </ligand>
</feature>
<evidence type="ECO:0000256" key="4">
    <source>
        <dbReference type="ARBA" id="ARBA00022726"/>
    </source>
</evidence>
<keyword evidence="3 5" id="KW-0808">Transferase</keyword>
<accession>A0ABS0LT04</accession>
<proteinExistence type="inferred from homology"/>
<dbReference type="RefSeq" id="WP_197116220.1">
    <property type="nucleotide sequence ID" value="NZ_JACBXQ010000007.1"/>
</dbReference>
<keyword evidence="2 5" id="KW-0328">Glycosyltransferase</keyword>
<dbReference type="EMBL" id="JACBXQ010000007">
    <property type="protein sequence ID" value="MBG9987298.1"/>
    <property type="molecule type" value="Genomic_DNA"/>
</dbReference>
<comment type="similarity">
    <text evidence="5">Belongs to the purine/pyrimidine phosphoribosyltransferase family. Xpt subfamily.</text>
</comment>
<comment type="caution">
    <text evidence="7">The sequence shown here is derived from an EMBL/GenBank/DDBJ whole genome shotgun (WGS) entry which is preliminary data.</text>
</comment>
<evidence type="ECO:0000256" key="2">
    <source>
        <dbReference type="ARBA" id="ARBA00022676"/>
    </source>
</evidence>
<evidence type="ECO:0000313" key="7">
    <source>
        <dbReference type="EMBL" id="MBG9987298.1"/>
    </source>
</evidence>
<evidence type="ECO:0000256" key="3">
    <source>
        <dbReference type="ARBA" id="ARBA00022679"/>
    </source>
</evidence>
<protein>
    <recommendedName>
        <fullName evidence="5 6">Xanthine phosphoribosyltransferase</fullName>
        <shortName evidence="5">XPRTase</shortName>
        <ecNumber evidence="5 6">2.4.2.22</ecNumber>
    </recommendedName>
</protein>
<comment type="pathway">
    <text evidence="5">Purine metabolism; XMP biosynthesis via salvage pathway; XMP from xanthine: step 1/1.</text>
</comment>
<dbReference type="PANTHER" id="PTHR43864">
    <property type="entry name" value="HYPOXANTHINE/GUANINE PHOSPHORIBOSYLTRANSFERASE"/>
    <property type="match status" value="1"/>
</dbReference>
<evidence type="ECO:0000313" key="8">
    <source>
        <dbReference type="Proteomes" id="UP000721415"/>
    </source>
</evidence>
<name>A0ABS0LT04_9LACT</name>
<dbReference type="InterPro" id="IPR010079">
    <property type="entry name" value="Xanthine_PRibTrfase"/>
</dbReference>
<dbReference type="CDD" id="cd06223">
    <property type="entry name" value="PRTases_typeI"/>
    <property type="match status" value="1"/>
</dbReference>
<comment type="function">
    <text evidence="5">Converts the preformed base xanthine, a product of nucleic acid breakdown, to xanthosine 5'-monophosphate (XMP), so it can be reused for RNA or DNA synthesis.</text>
</comment>
<dbReference type="EC" id="2.4.2.22" evidence="5 6"/>
<dbReference type="Gene3D" id="3.40.50.2020">
    <property type="match status" value="1"/>
</dbReference>
<comment type="catalytic activity">
    <reaction evidence="5">
        <text>XMP + diphosphate = xanthine + 5-phospho-alpha-D-ribose 1-diphosphate</text>
        <dbReference type="Rhea" id="RHEA:10800"/>
        <dbReference type="ChEBI" id="CHEBI:17712"/>
        <dbReference type="ChEBI" id="CHEBI:33019"/>
        <dbReference type="ChEBI" id="CHEBI:57464"/>
        <dbReference type="ChEBI" id="CHEBI:58017"/>
        <dbReference type="EC" id="2.4.2.22"/>
    </reaction>
</comment>
<dbReference type="Proteomes" id="UP000721415">
    <property type="component" value="Unassembled WGS sequence"/>
</dbReference>
<gene>
    <name evidence="5" type="primary">xpt</name>
    <name evidence="7" type="ORF">HZY91_10510</name>
</gene>